<dbReference type="RefSeq" id="WP_089272964.1">
    <property type="nucleotide sequence ID" value="NZ_FZOC01000002.1"/>
</dbReference>
<dbReference type="SMART" id="SM00267">
    <property type="entry name" value="GGDEF"/>
    <property type="match status" value="1"/>
</dbReference>
<dbReference type="GO" id="GO:0005886">
    <property type="term" value="C:plasma membrane"/>
    <property type="evidence" value="ECO:0007669"/>
    <property type="project" value="TreeGrafter"/>
</dbReference>
<dbReference type="GO" id="GO:0043709">
    <property type="term" value="P:cell adhesion involved in single-species biofilm formation"/>
    <property type="evidence" value="ECO:0007669"/>
    <property type="project" value="TreeGrafter"/>
</dbReference>
<dbReference type="NCBIfam" id="TIGR00254">
    <property type="entry name" value="GGDEF"/>
    <property type="match status" value="1"/>
</dbReference>
<organism evidence="5 6">
    <name type="scientific">Humidesulfovibrio mexicanus</name>
    <dbReference type="NCBI Taxonomy" id="147047"/>
    <lineage>
        <taxon>Bacteria</taxon>
        <taxon>Pseudomonadati</taxon>
        <taxon>Thermodesulfobacteriota</taxon>
        <taxon>Desulfovibrionia</taxon>
        <taxon>Desulfovibrionales</taxon>
        <taxon>Desulfovibrionaceae</taxon>
        <taxon>Humidesulfovibrio</taxon>
    </lineage>
</organism>
<feature type="domain" description="GGDEF" evidence="4">
    <location>
        <begin position="204"/>
        <end position="340"/>
    </location>
</feature>
<dbReference type="GO" id="GO:0052621">
    <property type="term" value="F:diguanylate cyclase activity"/>
    <property type="evidence" value="ECO:0007669"/>
    <property type="project" value="UniProtKB-EC"/>
</dbReference>
<dbReference type="SUPFAM" id="SSF55073">
    <property type="entry name" value="Nucleotide cyclase"/>
    <property type="match status" value="1"/>
</dbReference>
<dbReference type="InterPro" id="IPR050469">
    <property type="entry name" value="Diguanylate_Cyclase"/>
</dbReference>
<keyword evidence="3" id="KW-0175">Coiled coil</keyword>
<dbReference type="EC" id="2.7.7.65" evidence="1"/>
<dbReference type="InterPro" id="IPR000160">
    <property type="entry name" value="GGDEF_dom"/>
</dbReference>
<feature type="coiled-coil region" evidence="3">
    <location>
        <begin position="142"/>
        <end position="176"/>
    </location>
</feature>
<dbReference type="CDD" id="cd01949">
    <property type="entry name" value="GGDEF"/>
    <property type="match status" value="1"/>
</dbReference>
<dbReference type="Gene3D" id="3.10.450.50">
    <property type="match status" value="1"/>
</dbReference>
<dbReference type="OrthoDB" id="9778432at2"/>
<evidence type="ECO:0000313" key="5">
    <source>
        <dbReference type="EMBL" id="SNR79531.1"/>
    </source>
</evidence>
<dbReference type="PANTHER" id="PTHR45138">
    <property type="entry name" value="REGULATORY COMPONENTS OF SENSORY TRANSDUCTION SYSTEM"/>
    <property type="match status" value="1"/>
</dbReference>
<dbReference type="GO" id="GO:1902201">
    <property type="term" value="P:negative regulation of bacterial-type flagellum-dependent cell motility"/>
    <property type="evidence" value="ECO:0007669"/>
    <property type="project" value="TreeGrafter"/>
</dbReference>
<name>A0A238Z9C4_9BACT</name>
<reference evidence="5 6" key="1">
    <citation type="submission" date="2017-06" db="EMBL/GenBank/DDBJ databases">
        <authorList>
            <person name="Kim H.J."/>
            <person name="Triplett B.A."/>
        </authorList>
    </citation>
    <scope>NUCLEOTIDE SEQUENCE [LARGE SCALE GENOMIC DNA]</scope>
    <source>
        <strain evidence="5 6">DSM 13116</strain>
    </source>
</reference>
<evidence type="ECO:0000256" key="3">
    <source>
        <dbReference type="SAM" id="Coils"/>
    </source>
</evidence>
<dbReference type="SUPFAM" id="SSF54427">
    <property type="entry name" value="NTF2-like"/>
    <property type="match status" value="1"/>
</dbReference>
<dbReference type="InterPro" id="IPR029787">
    <property type="entry name" value="Nucleotide_cyclase"/>
</dbReference>
<dbReference type="Proteomes" id="UP000198324">
    <property type="component" value="Unassembled WGS sequence"/>
</dbReference>
<dbReference type="InterPro" id="IPR043128">
    <property type="entry name" value="Rev_trsase/Diguanyl_cyclase"/>
</dbReference>
<evidence type="ECO:0000256" key="2">
    <source>
        <dbReference type="ARBA" id="ARBA00034247"/>
    </source>
</evidence>
<sequence length="340" mass="38483">MTNATRHQLIRSLFDEYIALYAGRDDRLTAKFSDCFNGFTGGGDFLVKDRASWVDITRQDFAQVRQQLRIELLDISMQDLAEDIVTVTGFFHIHLPIKDHILSQETARLLLLFRQEQGEWKIVNSTISIPYHLVEDGEVYPLKNLRERNLELEAIIEERTRALAEANAKLKRLSNTDGLTGIANRRSFDSTLAQEWNRGQRTGSMLSVIMLDVDHFKHYNDHYGHQAGDECLKALGKTLTRAERRAGRLVARYGGEEFVLLLPGADDVEALETARRIQLAVWAMELPHAQSDTGIVTVSLGVASTVPSRQSCPEELLRQADQALYLAKRMGRNQIQTYAG</sequence>
<dbReference type="Gene3D" id="3.30.70.270">
    <property type="match status" value="1"/>
</dbReference>
<dbReference type="InterPro" id="IPR037401">
    <property type="entry name" value="SnoaL-like"/>
</dbReference>
<comment type="catalytic activity">
    <reaction evidence="2">
        <text>2 GTP = 3',3'-c-di-GMP + 2 diphosphate</text>
        <dbReference type="Rhea" id="RHEA:24898"/>
        <dbReference type="ChEBI" id="CHEBI:33019"/>
        <dbReference type="ChEBI" id="CHEBI:37565"/>
        <dbReference type="ChEBI" id="CHEBI:58805"/>
        <dbReference type="EC" id="2.7.7.65"/>
    </reaction>
</comment>
<dbReference type="InterPro" id="IPR032710">
    <property type="entry name" value="NTF2-like_dom_sf"/>
</dbReference>
<dbReference type="AlphaFoldDB" id="A0A238Z9C4"/>
<dbReference type="Pfam" id="PF00990">
    <property type="entry name" value="GGDEF"/>
    <property type="match status" value="1"/>
</dbReference>
<gene>
    <name evidence="5" type="ORF">SAMN04488503_1330</name>
</gene>
<dbReference type="PANTHER" id="PTHR45138:SF9">
    <property type="entry name" value="DIGUANYLATE CYCLASE DGCM-RELATED"/>
    <property type="match status" value="1"/>
</dbReference>
<dbReference type="Pfam" id="PF13474">
    <property type="entry name" value="SnoaL_3"/>
    <property type="match status" value="1"/>
</dbReference>
<accession>A0A238Z9C4</accession>
<evidence type="ECO:0000259" key="4">
    <source>
        <dbReference type="PROSITE" id="PS50887"/>
    </source>
</evidence>
<dbReference type="PROSITE" id="PS50887">
    <property type="entry name" value="GGDEF"/>
    <property type="match status" value="1"/>
</dbReference>
<dbReference type="EMBL" id="FZOC01000002">
    <property type="protein sequence ID" value="SNR79531.1"/>
    <property type="molecule type" value="Genomic_DNA"/>
</dbReference>
<dbReference type="FunFam" id="3.30.70.270:FF:000001">
    <property type="entry name" value="Diguanylate cyclase domain protein"/>
    <property type="match status" value="1"/>
</dbReference>
<evidence type="ECO:0000313" key="6">
    <source>
        <dbReference type="Proteomes" id="UP000198324"/>
    </source>
</evidence>
<keyword evidence="6" id="KW-1185">Reference proteome</keyword>
<proteinExistence type="predicted"/>
<protein>
    <recommendedName>
        <fullName evidence="1">diguanylate cyclase</fullName>
        <ecNumber evidence="1">2.7.7.65</ecNumber>
    </recommendedName>
</protein>
<evidence type="ECO:0000256" key="1">
    <source>
        <dbReference type="ARBA" id="ARBA00012528"/>
    </source>
</evidence>